<sequence length="497" mass="52640">MANCTVGAGVLSLPFAFQATGLVGGLLLCSVVATIEGLTMYVLSKFAERYRAHSYVELVRRALGRKLSLLLSGVLVVAMFGACVAYLIILGDNLSSLAAAAGLPALLANRQHIVGFLGLCVMLPMCLPKNLGALAAMNQIAVLGFLVGAAMVSFRGLQIALQRPDLMAGVRLFELNYDSLFAIPIVVFGFNCHAMVVSIFQELEPAPGLLLPAVLPSSPSAFRRYRYLPRPDSRKLVGMLGVIMSSTSLVLLAYAIVGITGYLAFPGHVSSNILVSFPQNDPLVQVARGTISLIILGSYPLTHHPARAGFQHLVRPRAASAAAVAAPSPLSEPLLEPSQDPSVGVSPYVSIGFTLAFVLGSTAVAEVVTDLGFVLHLLGGLCITFIIFFLPGLLLINAAILKYARTVLSEVESEADAYAAQAIDTDGPREGVLIRMPSLNGRELTQPLLTKLQTAREKGIKKGLIYAPRLSWLFGITLLIISILVAGVTLVTVILGD</sequence>
<comment type="subcellular location">
    <subcellularLocation>
        <location evidence="1">Membrane</location>
        <topology evidence="1">Multi-pass membrane protein</topology>
    </subcellularLocation>
</comment>
<feature type="transmembrane region" description="Helical" evidence="6">
    <location>
        <begin position="181"/>
        <end position="200"/>
    </location>
</feature>
<keyword evidence="4 6" id="KW-1133">Transmembrane helix</keyword>
<evidence type="ECO:0000313" key="8">
    <source>
        <dbReference type="EMBL" id="KAG2438567.1"/>
    </source>
</evidence>
<accession>A0A835W2W1</accession>
<keyword evidence="3" id="KW-0813">Transport</keyword>
<feature type="transmembrane region" description="Helical" evidence="6">
    <location>
        <begin position="22"/>
        <end position="43"/>
    </location>
</feature>
<keyword evidence="2 6" id="KW-0812">Transmembrane</keyword>
<feature type="transmembrane region" description="Helical" evidence="6">
    <location>
        <begin position="236"/>
        <end position="265"/>
    </location>
</feature>
<feature type="transmembrane region" description="Helical" evidence="6">
    <location>
        <begin position="67"/>
        <end position="89"/>
    </location>
</feature>
<dbReference type="Pfam" id="PF01490">
    <property type="entry name" value="Aa_trans"/>
    <property type="match status" value="2"/>
</dbReference>
<dbReference type="GO" id="GO:0016020">
    <property type="term" value="C:membrane"/>
    <property type="evidence" value="ECO:0007669"/>
    <property type="project" value="UniProtKB-SubCell"/>
</dbReference>
<feature type="transmembrane region" description="Helical" evidence="6">
    <location>
        <begin position="470"/>
        <end position="495"/>
    </location>
</feature>
<proteinExistence type="predicted"/>
<dbReference type="EMBL" id="JAEHOC010000009">
    <property type="protein sequence ID" value="KAG2438567.1"/>
    <property type="molecule type" value="Genomic_DNA"/>
</dbReference>
<dbReference type="InterPro" id="IPR013057">
    <property type="entry name" value="AA_transpt_TM"/>
</dbReference>
<evidence type="ECO:0000256" key="4">
    <source>
        <dbReference type="ARBA" id="ARBA00022989"/>
    </source>
</evidence>
<evidence type="ECO:0000256" key="1">
    <source>
        <dbReference type="ARBA" id="ARBA00004141"/>
    </source>
</evidence>
<feature type="transmembrane region" description="Helical" evidence="6">
    <location>
        <begin position="345"/>
        <end position="365"/>
    </location>
</feature>
<reference evidence="8" key="1">
    <citation type="journal article" date="2020" name="bioRxiv">
        <title>Comparative genomics of Chlamydomonas.</title>
        <authorList>
            <person name="Craig R.J."/>
            <person name="Hasan A.R."/>
            <person name="Ness R.W."/>
            <person name="Keightley P.D."/>
        </authorList>
    </citation>
    <scope>NUCLEOTIDE SEQUENCE</scope>
    <source>
        <strain evidence="8">SAG 7.73</strain>
    </source>
</reference>
<keyword evidence="3" id="KW-0029">Amino-acid transport</keyword>
<gene>
    <name evidence="8" type="ORF">HXX76_005117</name>
</gene>
<organism evidence="8 9">
    <name type="scientific">Chlamydomonas incerta</name>
    <dbReference type="NCBI Taxonomy" id="51695"/>
    <lineage>
        <taxon>Eukaryota</taxon>
        <taxon>Viridiplantae</taxon>
        <taxon>Chlorophyta</taxon>
        <taxon>core chlorophytes</taxon>
        <taxon>Chlorophyceae</taxon>
        <taxon>CS clade</taxon>
        <taxon>Chlamydomonadales</taxon>
        <taxon>Chlamydomonadaceae</taxon>
        <taxon>Chlamydomonas</taxon>
    </lineage>
</organism>
<evidence type="ECO:0000256" key="6">
    <source>
        <dbReference type="SAM" id="Phobius"/>
    </source>
</evidence>
<feature type="domain" description="Amino acid transporter transmembrane" evidence="7">
    <location>
        <begin position="235"/>
        <end position="397"/>
    </location>
</feature>
<feature type="transmembrane region" description="Helical" evidence="6">
    <location>
        <begin position="140"/>
        <end position="161"/>
    </location>
</feature>
<dbReference type="AlphaFoldDB" id="A0A835W2W1"/>
<name>A0A835W2W1_CHLIN</name>
<evidence type="ECO:0000259" key="7">
    <source>
        <dbReference type="Pfam" id="PF01490"/>
    </source>
</evidence>
<evidence type="ECO:0000256" key="2">
    <source>
        <dbReference type="ARBA" id="ARBA00022692"/>
    </source>
</evidence>
<protein>
    <recommendedName>
        <fullName evidence="7">Amino acid transporter transmembrane domain-containing protein</fullName>
    </recommendedName>
</protein>
<evidence type="ECO:0000313" key="9">
    <source>
        <dbReference type="Proteomes" id="UP000650467"/>
    </source>
</evidence>
<dbReference type="GO" id="GO:0015179">
    <property type="term" value="F:L-amino acid transmembrane transporter activity"/>
    <property type="evidence" value="ECO:0007669"/>
    <property type="project" value="TreeGrafter"/>
</dbReference>
<comment type="caution">
    <text evidence="8">The sequence shown here is derived from an EMBL/GenBank/DDBJ whole genome shotgun (WGS) entry which is preliminary data.</text>
</comment>
<dbReference type="PANTHER" id="PTHR22950:SF652">
    <property type="entry name" value="TRANSMEMBRANE AMINO ACID TRANSPORTER FAMILY PROTEIN"/>
    <property type="match status" value="1"/>
</dbReference>
<dbReference type="Proteomes" id="UP000650467">
    <property type="component" value="Unassembled WGS sequence"/>
</dbReference>
<keyword evidence="5 6" id="KW-0472">Membrane</keyword>
<feature type="transmembrane region" description="Helical" evidence="6">
    <location>
        <begin position="371"/>
        <end position="396"/>
    </location>
</feature>
<keyword evidence="9" id="KW-1185">Reference proteome</keyword>
<dbReference type="PANTHER" id="PTHR22950">
    <property type="entry name" value="AMINO ACID TRANSPORTER"/>
    <property type="match status" value="1"/>
</dbReference>
<evidence type="ECO:0000256" key="5">
    <source>
        <dbReference type="ARBA" id="ARBA00023136"/>
    </source>
</evidence>
<feature type="domain" description="Amino acid transporter transmembrane" evidence="7">
    <location>
        <begin position="3"/>
        <end position="204"/>
    </location>
</feature>
<dbReference type="OrthoDB" id="28208at2759"/>
<evidence type="ECO:0000256" key="3">
    <source>
        <dbReference type="ARBA" id="ARBA00022970"/>
    </source>
</evidence>